<dbReference type="SUPFAM" id="SSF52540">
    <property type="entry name" value="P-loop containing nucleoside triphosphate hydrolases"/>
    <property type="match status" value="1"/>
</dbReference>
<comment type="similarity">
    <text evidence="1">Belongs to the sulfotransferase 1 family.</text>
</comment>
<dbReference type="GeneTree" id="ENSGT00940000162986"/>
<dbReference type="GO" id="GO:0006044">
    <property type="term" value="P:N-acetylglucosamine metabolic process"/>
    <property type="evidence" value="ECO:0007669"/>
    <property type="project" value="TreeGrafter"/>
</dbReference>
<dbReference type="EC" id="2.8.2.-" evidence="1"/>
<organism evidence="3 4">
    <name type="scientific">Neolamprologus brichardi</name>
    <name type="common">Fairy cichlid</name>
    <name type="synonym">Lamprologus brichardi</name>
    <dbReference type="NCBI Taxonomy" id="32507"/>
    <lineage>
        <taxon>Eukaryota</taxon>
        <taxon>Metazoa</taxon>
        <taxon>Chordata</taxon>
        <taxon>Craniata</taxon>
        <taxon>Vertebrata</taxon>
        <taxon>Euteleostomi</taxon>
        <taxon>Actinopterygii</taxon>
        <taxon>Neopterygii</taxon>
        <taxon>Teleostei</taxon>
        <taxon>Neoteleostei</taxon>
        <taxon>Acanthomorphata</taxon>
        <taxon>Ovalentaria</taxon>
        <taxon>Cichlomorphae</taxon>
        <taxon>Cichliformes</taxon>
        <taxon>Cichlidae</taxon>
        <taxon>African cichlids</taxon>
        <taxon>Pseudocrenilabrinae</taxon>
        <taxon>Lamprologini</taxon>
        <taxon>Neolamprologus</taxon>
    </lineage>
</organism>
<dbReference type="Pfam" id="PF00685">
    <property type="entry name" value="Sulfotransfer_1"/>
    <property type="match status" value="1"/>
</dbReference>
<dbReference type="OMA" id="YMKPGPR"/>
<protein>
    <recommendedName>
        <fullName evidence="1">Sulfotransferase</fullName>
        <ecNumber evidence="1">2.8.2.-</ecNumber>
    </recommendedName>
</protein>
<dbReference type="Ensembl" id="ENSNBRT00000004881.1">
    <property type="protein sequence ID" value="ENSNBRP00000004738.1"/>
    <property type="gene ID" value="ENSNBRG00000003758.1"/>
</dbReference>
<dbReference type="InterPro" id="IPR027417">
    <property type="entry name" value="P-loop_NTPase"/>
</dbReference>
<dbReference type="GO" id="GO:0001517">
    <property type="term" value="F:N-acetylglucosamine 6-O-sulfotransferase activity"/>
    <property type="evidence" value="ECO:0007669"/>
    <property type="project" value="TreeGrafter"/>
</dbReference>
<dbReference type="AlphaFoldDB" id="A0A3Q4GDU0"/>
<name>A0A3Q4GDU0_NEOBR</name>
<keyword evidence="1" id="KW-0808">Transferase</keyword>
<dbReference type="InterPro" id="IPR000863">
    <property type="entry name" value="Sulfotransferase_dom"/>
</dbReference>
<accession>A0A3Q4GDU0</accession>
<keyword evidence="4" id="KW-1185">Reference proteome</keyword>
<dbReference type="Gene3D" id="3.40.50.300">
    <property type="entry name" value="P-loop containing nucleotide triphosphate hydrolases"/>
    <property type="match status" value="1"/>
</dbReference>
<evidence type="ECO:0000256" key="1">
    <source>
        <dbReference type="RuleBase" id="RU361155"/>
    </source>
</evidence>
<dbReference type="InterPro" id="IPR051135">
    <property type="entry name" value="Gal/GlcNAc/GalNAc_ST"/>
</dbReference>
<sequence length="409" mass="47760">MFEYLLFLNTVHLYIVLHNYGLHSSFFLTCLRRVGDALCIPLYMFIVTIKSILFYSIHSAIDQGCWGISMTHCFFTHLFHSLRVFTPLFTHLIIGYSPLPRFHRVFVLQNGARALRMALRDLLRSLFQCDFSVMESYLPENQNELFMWSQSRALCSPPACPLMLRNQLSNKTHCQQNCKPRDLKIVEQVCGFYSHVVYKEVRIFELESLYPLLLDPNLNLRIIHLVRDPRAVMRSKEEVAGYLVSDNAIVLEQKSINESEVQYQVMQEICRSHLRITKRAVLKPPPFLKGRYKLVRYEDVTRNPVKEIKSLYEFVGLEMTTQLATWIYQVTHGKGKGSTEEVFDITSRSATDISRAWRTMLPHNSVKRVQEVCEEAMSYLGYRTVNSEIEQKSLYVDLLVPQEHGRHFD</sequence>
<dbReference type="PANTHER" id="PTHR10704:SF4">
    <property type="entry name" value="CARBOHYDRATE SULFOTRANSFERASE 6"/>
    <property type="match status" value="1"/>
</dbReference>
<dbReference type="GO" id="GO:0006790">
    <property type="term" value="P:sulfur compound metabolic process"/>
    <property type="evidence" value="ECO:0007669"/>
    <property type="project" value="TreeGrafter"/>
</dbReference>
<evidence type="ECO:0000313" key="4">
    <source>
        <dbReference type="Proteomes" id="UP000261580"/>
    </source>
</evidence>
<evidence type="ECO:0000313" key="3">
    <source>
        <dbReference type="Ensembl" id="ENSNBRP00000004738.1"/>
    </source>
</evidence>
<reference evidence="3" key="1">
    <citation type="submission" date="2025-08" db="UniProtKB">
        <authorList>
            <consortium name="Ensembl"/>
        </authorList>
    </citation>
    <scope>IDENTIFICATION</scope>
</reference>
<dbReference type="STRING" id="32507.ENSNBRP00000004738"/>
<dbReference type="Proteomes" id="UP000261580">
    <property type="component" value="Unassembled WGS sequence"/>
</dbReference>
<proteinExistence type="inferred from homology"/>
<evidence type="ECO:0000259" key="2">
    <source>
        <dbReference type="Pfam" id="PF00685"/>
    </source>
</evidence>
<reference evidence="3" key="2">
    <citation type="submission" date="2025-09" db="UniProtKB">
        <authorList>
            <consortium name="Ensembl"/>
        </authorList>
    </citation>
    <scope>IDENTIFICATION</scope>
</reference>
<feature type="domain" description="Sulfotransferase" evidence="2">
    <location>
        <begin position="193"/>
        <end position="379"/>
    </location>
</feature>
<dbReference type="PANTHER" id="PTHR10704">
    <property type="entry name" value="CARBOHYDRATE SULFOTRANSFERASE"/>
    <property type="match status" value="1"/>
</dbReference>